<dbReference type="EMBL" id="AZMM01006893">
    <property type="protein sequence ID" value="ETJ39173.1"/>
    <property type="molecule type" value="Genomic_DNA"/>
</dbReference>
<evidence type="ECO:0000259" key="1">
    <source>
        <dbReference type="Pfam" id="PF03721"/>
    </source>
</evidence>
<evidence type="ECO:0000313" key="2">
    <source>
        <dbReference type="EMBL" id="ETJ39173.1"/>
    </source>
</evidence>
<feature type="domain" description="UDP-glucose/GDP-mannose dehydrogenase N-terminal" evidence="1">
    <location>
        <begin position="1"/>
        <end position="42"/>
    </location>
</feature>
<sequence length="43" mass="4588">MKIAVVAMGKIGLPLAVQFAEKGHDVIGVDVQQRVVDEINKGN</sequence>
<organism evidence="2">
    <name type="scientific">human gut metagenome</name>
    <dbReference type="NCBI Taxonomy" id="408170"/>
    <lineage>
        <taxon>unclassified sequences</taxon>
        <taxon>metagenomes</taxon>
        <taxon>organismal metagenomes</taxon>
    </lineage>
</organism>
<dbReference type="SUPFAM" id="SSF51735">
    <property type="entry name" value="NAD(P)-binding Rossmann-fold domains"/>
    <property type="match status" value="1"/>
</dbReference>
<protein>
    <submittedName>
        <fullName evidence="2">Nucleotide sugar dehydrogenase</fullName>
    </submittedName>
</protein>
<dbReference type="InterPro" id="IPR001732">
    <property type="entry name" value="UDP-Glc/GDP-Man_DH_N"/>
</dbReference>
<dbReference type="Gene3D" id="3.40.50.720">
    <property type="entry name" value="NAD(P)-binding Rossmann-like Domain"/>
    <property type="match status" value="1"/>
</dbReference>
<feature type="non-terminal residue" evidence="2">
    <location>
        <position position="43"/>
    </location>
</feature>
<dbReference type="GO" id="GO:0051287">
    <property type="term" value="F:NAD binding"/>
    <property type="evidence" value="ECO:0007669"/>
    <property type="project" value="InterPro"/>
</dbReference>
<dbReference type="Pfam" id="PF03721">
    <property type="entry name" value="UDPG_MGDP_dh_N"/>
    <property type="match status" value="1"/>
</dbReference>
<reference evidence="2" key="1">
    <citation type="submission" date="2013-12" db="EMBL/GenBank/DDBJ databases">
        <title>A Varibaculum cambriense genome reconstructed from a premature infant gut community with otherwise low bacterial novelty that shifts toward anaerobic metabolism during the third week of life.</title>
        <authorList>
            <person name="Brown C.T."/>
            <person name="Sharon I."/>
            <person name="Thomas B.C."/>
            <person name="Castelle C.J."/>
            <person name="Morowitz M.J."/>
            <person name="Banfield J.F."/>
        </authorList>
    </citation>
    <scope>NUCLEOTIDE SEQUENCE</scope>
</reference>
<gene>
    <name evidence="2" type="ORF">Q604_UNBC06893G0001</name>
</gene>
<dbReference type="InterPro" id="IPR036291">
    <property type="entry name" value="NAD(P)-bd_dom_sf"/>
</dbReference>
<accession>W1Y9B3</accession>
<comment type="caution">
    <text evidence="2">The sequence shown here is derived from an EMBL/GenBank/DDBJ whole genome shotgun (WGS) entry which is preliminary data.</text>
</comment>
<dbReference type="AlphaFoldDB" id="W1Y9B3"/>
<proteinExistence type="predicted"/>
<dbReference type="GO" id="GO:0016616">
    <property type="term" value="F:oxidoreductase activity, acting on the CH-OH group of donors, NAD or NADP as acceptor"/>
    <property type="evidence" value="ECO:0007669"/>
    <property type="project" value="InterPro"/>
</dbReference>
<name>W1Y9B3_9ZZZZ</name>